<keyword evidence="14" id="KW-1185">Reference proteome</keyword>
<comment type="subcellular location">
    <subcellularLocation>
        <location evidence="10">Synaptic cell membrane</location>
        <topology evidence="10">Multi-pass membrane protein</topology>
    </subcellularLocation>
</comment>
<dbReference type="GO" id="GO:0022848">
    <property type="term" value="F:acetylcholine-gated monoatomic cation-selective channel activity"/>
    <property type="evidence" value="ECO:0007669"/>
    <property type="project" value="InterPro"/>
</dbReference>
<dbReference type="GO" id="GO:0004888">
    <property type="term" value="F:transmembrane signaling receptor activity"/>
    <property type="evidence" value="ECO:0007669"/>
    <property type="project" value="InterPro"/>
</dbReference>
<evidence type="ECO:0000256" key="10">
    <source>
        <dbReference type="ARBA" id="ARBA00034099"/>
    </source>
</evidence>
<dbReference type="Gene3D" id="2.70.170.10">
    <property type="entry name" value="Neurotransmitter-gated ion-channel ligand-binding domain"/>
    <property type="match status" value="1"/>
</dbReference>
<dbReference type="Proteomes" id="UP000593567">
    <property type="component" value="Unassembled WGS sequence"/>
</dbReference>
<dbReference type="EMBL" id="VXIV02003313">
    <property type="protein sequence ID" value="KAF6018390.1"/>
    <property type="molecule type" value="Genomic_DNA"/>
</dbReference>
<keyword evidence="8" id="KW-1071">Ligand-gated ion channel</keyword>
<evidence type="ECO:0000256" key="4">
    <source>
        <dbReference type="ARBA" id="ARBA00023018"/>
    </source>
</evidence>
<evidence type="ECO:0000256" key="3">
    <source>
        <dbReference type="ARBA" id="ARBA00022692"/>
    </source>
</evidence>
<dbReference type="InterPro" id="IPR006201">
    <property type="entry name" value="Neur_channel"/>
</dbReference>
<dbReference type="PRINTS" id="PR00252">
    <property type="entry name" value="NRIONCHANNEL"/>
</dbReference>
<evidence type="ECO:0000256" key="1">
    <source>
        <dbReference type="ARBA" id="ARBA00022448"/>
    </source>
</evidence>
<keyword evidence="3" id="KW-0812">Transmembrane</keyword>
<name>A0A7J7IX07_BUGNE</name>
<reference evidence="13" key="1">
    <citation type="submission" date="2020-06" db="EMBL/GenBank/DDBJ databases">
        <title>Draft genome of Bugula neritina, a colonial animal packing powerful symbionts and potential medicines.</title>
        <authorList>
            <person name="Rayko M."/>
        </authorList>
    </citation>
    <scope>NUCLEOTIDE SEQUENCE [LARGE SCALE GENOMIC DNA]</scope>
    <source>
        <strain evidence="13">Kwan_BN1</strain>
    </source>
</reference>
<dbReference type="InterPro" id="IPR018000">
    <property type="entry name" value="Neurotransmitter_ion_chnl_CS"/>
</dbReference>
<dbReference type="InterPro" id="IPR036734">
    <property type="entry name" value="Neur_chan_lig-bd_sf"/>
</dbReference>
<keyword evidence="6" id="KW-0472">Membrane</keyword>
<feature type="domain" description="Neurotransmitter-gated ion-channel ligand-binding" evidence="12">
    <location>
        <begin position="149"/>
        <end position="306"/>
    </location>
</feature>
<evidence type="ECO:0000256" key="2">
    <source>
        <dbReference type="ARBA" id="ARBA00022475"/>
    </source>
</evidence>
<evidence type="ECO:0000259" key="12">
    <source>
        <dbReference type="Pfam" id="PF02931"/>
    </source>
</evidence>
<keyword evidence="5 11" id="KW-0406">Ion transport</keyword>
<comment type="similarity">
    <text evidence="11">Belongs to the ligand-gated ion channel (TC 1.A.9) family.</text>
</comment>
<evidence type="ECO:0000256" key="9">
    <source>
        <dbReference type="ARBA" id="ARBA00023303"/>
    </source>
</evidence>
<dbReference type="InterPro" id="IPR002394">
    <property type="entry name" value="Nicotinic_acetylcholine_rcpt"/>
</dbReference>
<accession>A0A7J7IX07</accession>
<comment type="caution">
    <text evidence="13">The sequence shown here is derived from an EMBL/GenBank/DDBJ whole genome shotgun (WGS) entry which is preliminary data.</text>
</comment>
<evidence type="ECO:0000256" key="11">
    <source>
        <dbReference type="RuleBase" id="RU000687"/>
    </source>
</evidence>
<evidence type="ECO:0000256" key="8">
    <source>
        <dbReference type="ARBA" id="ARBA00023286"/>
    </source>
</evidence>
<dbReference type="OrthoDB" id="5975154at2759"/>
<dbReference type="Pfam" id="PF02931">
    <property type="entry name" value="Neur_chan_LBD"/>
    <property type="match status" value="1"/>
</dbReference>
<dbReference type="GO" id="GO:0045211">
    <property type="term" value="C:postsynaptic membrane"/>
    <property type="evidence" value="ECO:0007669"/>
    <property type="project" value="InterPro"/>
</dbReference>
<sequence length="327" mass="38036">MTLTQSHYQQCHQLTIELTTAHLNSANSSYAKLCRNQQFNNTGRPTTPPYTRLVNTVHQKLEQILNADSKQWPEQLINLENEVLELNNDLLPGRILEELCFLLTLIAAADNTENSDALLKTKVVEFRNSTNEILDNYDYTAHRLRKSDEQRLLSELMTNYERDVRPVLKASEPVELKIGLTLNQIDVDEKNQVLTVLVWLDQEWIDEKLIWDPANYSGLTVLRIPCSLTWLPDIVLYNSVEDLREGYMQALTMVEHNGNVFWPPIVKYRGNCEIKIKYFPYDDQECRLKLGSWAYDGFQVNLTKRKMALTFQIIRRMGSGRSRELKL</sequence>
<keyword evidence="7" id="KW-0675">Receptor</keyword>
<dbReference type="AlphaFoldDB" id="A0A7J7IX07"/>
<dbReference type="PRINTS" id="PR00254">
    <property type="entry name" value="NICOTINICR"/>
</dbReference>
<evidence type="ECO:0000256" key="5">
    <source>
        <dbReference type="ARBA" id="ARBA00023065"/>
    </source>
</evidence>
<proteinExistence type="inferred from homology"/>
<dbReference type="SUPFAM" id="SSF63712">
    <property type="entry name" value="Nicotinic receptor ligand binding domain-like"/>
    <property type="match status" value="1"/>
</dbReference>
<organism evidence="13 14">
    <name type="scientific">Bugula neritina</name>
    <name type="common">Brown bryozoan</name>
    <name type="synonym">Sertularia neritina</name>
    <dbReference type="NCBI Taxonomy" id="10212"/>
    <lineage>
        <taxon>Eukaryota</taxon>
        <taxon>Metazoa</taxon>
        <taxon>Spiralia</taxon>
        <taxon>Lophotrochozoa</taxon>
        <taxon>Bryozoa</taxon>
        <taxon>Gymnolaemata</taxon>
        <taxon>Cheilostomatida</taxon>
        <taxon>Flustrina</taxon>
        <taxon>Buguloidea</taxon>
        <taxon>Bugulidae</taxon>
        <taxon>Bugula</taxon>
    </lineage>
</organism>
<dbReference type="PROSITE" id="PS00236">
    <property type="entry name" value="NEUROTR_ION_CHANNEL"/>
    <property type="match status" value="1"/>
</dbReference>
<keyword evidence="2" id="KW-1003">Cell membrane</keyword>
<dbReference type="CDD" id="cd18997">
    <property type="entry name" value="LGIC_ECD_nAChR"/>
    <property type="match status" value="1"/>
</dbReference>
<evidence type="ECO:0000256" key="7">
    <source>
        <dbReference type="ARBA" id="ARBA00023170"/>
    </source>
</evidence>
<dbReference type="PANTHER" id="PTHR18945">
    <property type="entry name" value="NEUROTRANSMITTER GATED ION CHANNEL"/>
    <property type="match status" value="1"/>
</dbReference>
<keyword evidence="9 11" id="KW-0407">Ion channel</keyword>
<protein>
    <recommendedName>
        <fullName evidence="12">Neurotransmitter-gated ion-channel ligand-binding domain-containing protein</fullName>
    </recommendedName>
</protein>
<gene>
    <name evidence="13" type="ORF">EB796_023295</name>
</gene>
<evidence type="ECO:0000313" key="14">
    <source>
        <dbReference type="Proteomes" id="UP000593567"/>
    </source>
</evidence>
<dbReference type="InterPro" id="IPR006202">
    <property type="entry name" value="Neur_chan_lig-bd"/>
</dbReference>
<keyword evidence="1 11" id="KW-0813">Transport</keyword>
<evidence type="ECO:0000256" key="6">
    <source>
        <dbReference type="ARBA" id="ARBA00023136"/>
    </source>
</evidence>
<keyword evidence="4" id="KW-0770">Synapse</keyword>
<dbReference type="FunFam" id="2.70.170.10:FF:000028">
    <property type="entry name" value="AcetylCholine Receptor"/>
    <property type="match status" value="1"/>
</dbReference>
<evidence type="ECO:0000313" key="13">
    <source>
        <dbReference type="EMBL" id="KAF6018390.1"/>
    </source>
</evidence>